<reference evidence="2 3" key="1">
    <citation type="submission" date="2024-03" db="EMBL/GenBank/DDBJ databases">
        <title>Complete genome sequence of the green alga Chloropicon roscoffensis RCC1871.</title>
        <authorList>
            <person name="Lemieux C."/>
            <person name="Pombert J.-F."/>
            <person name="Otis C."/>
            <person name="Turmel M."/>
        </authorList>
    </citation>
    <scope>NUCLEOTIDE SEQUENCE [LARGE SCALE GENOMIC DNA]</scope>
    <source>
        <strain evidence="2 3">RCC1871</strain>
    </source>
</reference>
<dbReference type="Proteomes" id="UP001472866">
    <property type="component" value="Chromosome 07"/>
</dbReference>
<keyword evidence="3" id="KW-1185">Reference proteome</keyword>
<feature type="region of interest" description="Disordered" evidence="1">
    <location>
        <begin position="712"/>
        <end position="738"/>
    </location>
</feature>
<organism evidence="2 3">
    <name type="scientific">Chloropicon roscoffensis</name>
    <dbReference type="NCBI Taxonomy" id="1461544"/>
    <lineage>
        <taxon>Eukaryota</taxon>
        <taxon>Viridiplantae</taxon>
        <taxon>Chlorophyta</taxon>
        <taxon>Chloropicophyceae</taxon>
        <taxon>Chloropicales</taxon>
        <taxon>Chloropicaceae</taxon>
        <taxon>Chloropicon</taxon>
    </lineage>
</organism>
<sequence length="995" mass="112423">MDEMDGQKVIELLEEILASGLAIKPVNRIRVKLEKFIPFWEQMKEEETATYFAEVILRRLREIDNELESLPHKNAVGGVDGKVVQASFNPSPAKQQRFILQGPVVNQTDRATRGHYTKANFIKLLNKPLISLANSSTTLEYHLLRLRQTLLNTFFVLSIFHKVDCSDASLYSAIANMTMARPKEPLEEDGVTLLQVWGNFIIGQALARESAPQRIRDYKDLVRSPFMHQDVGGHLSADMLDNSIRLFVEHMPRFGEVRGYHHMNFGYGMYLSYMQIRDACSVANEAESPFKMISSILEHDDELADQSICCLFMLMKELLTLQVVPSEMLTQTVQILLPYRIWPLPVGSLASSLIECISKELKFPGHHVRKSLGRLVSYLLQSKQDNRNTQMCRVFMNTDSYQGGMFNEALKRYIKYREAVLRTFGKDELIYTCFRLSLVNAFSSHELQDFDTAMKILRGGIDNESTRLPEMQRELAKVEDTACEFQTVEKAAAYRKEAMKKMLDEVMKGASPANEKTIPELDMVPDFGPCFQVHEITDMHEANYMEVLEGTSGASGPKERRYPNSDAGVQLHKILQELSENSPSKSRFKGFGSSKTLQIVLAGGDGTLHNFLKGFVHVHANCYDLIQAVGIKFKIYVLPLGVANRLSSFIAYYDSWYCGTVFTSLGNDLPLVPSAEMFNQVPQEKAKEEKVTHAIQHRMTMVLNKLKDFTTEGGSGAPGSSGNGSSANGNGEMEGEESNVSVLRNIKAASIPSANICGHVLERYLDVADETLMVSTFVCEAWALQGKKTMHYTIPFCTQAYIGLPVHLATFGDKNIIQQLIQEHILHQHSEGDPRPVNPPENCSQAFEQALQKYQLEVSLSFTQVDLQGNEVTNSVMSPAQGFTSISLFNVPRSTDSGRICDPRSDWLDVSVAEYETVYKSRKRIKCFDDLAFCQMYHTNKLQVETLERHHHFSILLDGEIYGPFYRVRITPCKIPHMRGETLKLPVMHHLPFQM</sequence>
<protein>
    <submittedName>
        <fullName evidence="2">Uncharacterized protein</fullName>
    </submittedName>
</protein>
<dbReference type="AlphaFoldDB" id="A0AAX4PBT9"/>
<evidence type="ECO:0000313" key="3">
    <source>
        <dbReference type="Proteomes" id="UP001472866"/>
    </source>
</evidence>
<accession>A0AAX4PBT9</accession>
<feature type="compositionally biased region" description="Gly residues" evidence="1">
    <location>
        <begin position="713"/>
        <end position="722"/>
    </location>
</feature>
<gene>
    <name evidence="2" type="ORF">HKI87_07g47440</name>
</gene>
<proteinExistence type="predicted"/>
<name>A0AAX4PBT9_9CHLO</name>
<evidence type="ECO:0000313" key="2">
    <source>
        <dbReference type="EMBL" id="WZN63199.1"/>
    </source>
</evidence>
<evidence type="ECO:0000256" key="1">
    <source>
        <dbReference type="SAM" id="MobiDB-lite"/>
    </source>
</evidence>
<dbReference type="EMBL" id="CP151507">
    <property type="protein sequence ID" value="WZN63199.1"/>
    <property type="molecule type" value="Genomic_DNA"/>
</dbReference>